<dbReference type="Pfam" id="PF25231">
    <property type="entry name" value="DUF7847"/>
    <property type="match status" value="1"/>
</dbReference>
<comment type="caution">
    <text evidence="3">The sequence shown here is derived from an EMBL/GenBank/DDBJ whole genome shotgun (WGS) entry which is preliminary data.</text>
</comment>
<dbReference type="EMBL" id="LTAO01000003">
    <property type="protein sequence ID" value="KYG34096.1"/>
    <property type="molecule type" value="Genomic_DNA"/>
</dbReference>
<evidence type="ECO:0000256" key="1">
    <source>
        <dbReference type="SAM" id="Phobius"/>
    </source>
</evidence>
<dbReference type="STRING" id="519424.AZF04_14795"/>
<reference evidence="3" key="1">
    <citation type="submission" date="2016-02" db="EMBL/GenBank/DDBJ databases">
        <title>Genome sequence of Bacillus trypoxylicola KCTC 13244(T).</title>
        <authorList>
            <person name="Jeong H."/>
            <person name="Park S.-H."/>
            <person name="Choi S.-K."/>
        </authorList>
    </citation>
    <scope>NUCLEOTIDE SEQUENCE [LARGE SCALE GENOMIC DNA]</scope>
    <source>
        <strain evidence="3">KCTC 13244</strain>
    </source>
</reference>
<keyword evidence="4" id="KW-1185">Reference proteome</keyword>
<feature type="domain" description="DUF7847" evidence="2">
    <location>
        <begin position="119"/>
        <end position="280"/>
    </location>
</feature>
<evidence type="ECO:0000313" key="3">
    <source>
        <dbReference type="EMBL" id="KYG34096.1"/>
    </source>
</evidence>
<protein>
    <recommendedName>
        <fullName evidence="2">DUF7847 domain-containing protein</fullName>
    </recommendedName>
</protein>
<feature type="transmembrane region" description="Helical" evidence="1">
    <location>
        <begin position="131"/>
        <end position="164"/>
    </location>
</feature>
<proteinExistence type="predicted"/>
<keyword evidence="1" id="KW-1133">Transmembrane helix</keyword>
<name>A0A162EZA1_9BACI</name>
<dbReference type="AlphaFoldDB" id="A0A162EZA1"/>
<organism evidence="3 4">
    <name type="scientific">Alkalihalobacillus trypoxylicola</name>
    <dbReference type="NCBI Taxonomy" id="519424"/>
    <lineage>
        <taxon>Bacteria</taxon>
        <taxon>Bacillati</taxon>
        <taxon>Bacillota</taxon>
        <taxon>Bacilli</taxon>
        <taxon>Bacillales</taxon>
        <taxon>Bacillaceae</taxon>
        <taxon>Alkalihalobacillus</taxon>
    </lineage>
</organism>
<gene>
    <name evidence="3" type="ORF">AZF04_14795</name>
</gene>
<feature type="transmembrane region" description="Helical" evidence="1">
    <location>
        <begin position="28"/>
        <end position="50"/>
    </location>
</feature>
<feature type="transmembrane region" description="Helical" evidence="1">
    <location>
        <begin position="170"/>
        <end position="192"/>
    </location>
</feature>
<sequence>MNHFSRPKGFGEILDQTFRITKSHFSSFFLIVLILVGPFLLLEALVNLAYGVSFFRETVEGNGVLERMMNRLALNEEYTELAQNSWISLIQLISFIMYPIAQAAIIFGVFHLKNGESFSTGSLIKKSFSRFWSLIGSSILYFLMVIGIIILPFIIFFSISAMIFGMAESAAFIIIFFLLVFIGLAVGIGYLLTRWSMYLAAVAIEREAPGFGRSWRLTKGNGWRVLGLIIVVALISTIVIGGIEMSFSAFLGNSVVMQLIISALSLVLTMIMSILIAVIFFDLKIRQDADDLDQMLDDYQEK</sequence>
<feature type="transmembrane region" description="Helical" evidence="1">
    <location>
        <begin position="255"/>
        <end position="281"/>
    </location>
</feature>
<dbReference type="RefSeq" id="WP_061947604.1">
    <property type="nucleotide sequence ID" value="NZ_LTAO01000003.1"/>
</dbReference>
<dbReference type="OrthoDB" id="2375893at2"/>
<dbReference type="PANTHER" id="PTHR33133">
    <property type="entry name" value="OS08G0107100 PROTEIN-RELATED"/>
    <property type="match status" value="1"/>
</dbReference>
<keyword evidence="1" id="KW-0812">Transmembrane</keyword>
<accession>A0A162EZA1</accession>
<evidence type="ECO:0000259" key="2">
    <source>
        <dbReference type="Pfam" id="PF25231"/>
    </source>
</evidence>
<feature type="transmembrane region" description="Helical" evidence="1">
    <location>
        <begin position="223"/>
        <end position="243"/>
    </location>
</feature>
<dbReference type="PANTHER" id="PTHR33133:SF1">
    <property type="entry name" value="EXPRESSED PROTEIN-RELATED"/>
    <property type="match status" value="1"/>
</dbReference>
<dbReference type="Proteomes" id="UP000075806">
    <property type="component" value="Unassembled WGS sequence"/>
</dbReference>
<dbReference type="InterPro" id="IPR057169">
    <property type="entry name" value="DUF7847"/>
</dbReference>
<evidence type="ECO:0000313" key="4">
    <source>
        <dbReference type="Proteomes" id="UP000075806"/>
    </source>
</evidence>
<keyword evidence="1" id="KW-0472">Membrane</keyword>
<feature type="transmembrane region" description="Helical" evidence="1">
    <location>
        <begin position="86"/>
        <end position="110"/>
    </location>
</feature>